<sequence>MQKWYRGMTKGQKVFVYVVSTALILCAGIGLLPLAVLIYLELGNKDEAA</sequence>
<dbReference type="AlphaFoldDB" id="A0A1E7X7E5"/>
<accession>A0A1E7X7E5</accession>
<evidence type="ECO:0000313" key="2">
    <source>
        <dbReference type="EMBL" id="OFA09035.1"/>
    </source>
</evidence>
<keyword evidence="1" id="KW-0812">Transmembrane</keyword>
<protein>
    <submittedName>
        <fullName evidence="2">Uncharacterized protein</fullName>
    </submittedName>
</protein>
<evidence type="ECO:0000313" key="3">
    <source>
        <dbReference type="Proteomes" id="UP000175989"/>
    </source>
</evidence>
<evidence type="ECO:0000256" key="1">
    <source>
        <dbReference type="SAM" id="Phobius"/>
    </source>
</evidence>
<organism evidence="2 3">
    <name type="scientific">Duganella phyllosphaerae</name>
    <dbReference type="NCBI Taxonomy" id="762836"/>
    <lineage>
        <taxon>Bacteria</taxon>
        <taxon>Pseudomonadati</taxon>
        <taxon>Pseudomonadota</taxon>
        <taxon>Betaproteobacteria</taxon>
        <taxon>Burkholderiales</taxon>
        <taxon>Oxalobacteraceae</taxon>
        <taxon>Telluria group</taxon>
        <taxon>Duganella</taxon>
    </lineage>
</organism>
<keyword evidence="1" id="KW-1133">Transmembrane helix</keyword>
<name>A0A1E7X7E5_9BURK</name>
<keyword evidence="3" id="KW-1185">Reference proteome</keyword>
<proteinExistence type="predicted"/>
<comment type="caution">
    <text evidence="2">The sequence shown here is derived from an EMBL/GenBank/DDBJ whole genome shotgun (WGS) entry which is preliminary data.</text>
</comment>
<dbReference type="EMBL" id="LROM01000024">
    <property type="protein sequence ID" value="OFA09035.1"/>
    <property type="molecule type" value="Genomic_DNA"/>
</dbReference>
<dbReference type="Proteomes" id="UP000175989">
    <property type="component" value="Unassembled WGS sequence"/>
</dbReference>
<reference evidence="3" key="1">
    <citation type="journal article" date="2016" name="Front. Microbiol.">
        <title>Molecular Keys to the Janthinobacterium and Duganella spp. Interaction with the Plant Pathogen Fusarium graminearum.</title>
        <authorList>
            <person name="Haack F.S."/>
            <person name="Poehlein A."/>
            <person name="Kroger C."/>
            <person name="Voigt C.A."/>
            <person name="Piepenbring M."/>
            <person name="Bode H.B."/>
            <person name="Daniel R."/>
            <person name="Schafer W."/>
            <person name="Streit W.R."/>
        </authorList>
    </citation>
    <scope>NUCLEOTIDE SEQUENCE [LARGE SCALE GENOMIC DNA]</scope>
    <source>
        <strain evidence="3">T54</strain>
    </source>
</reference>
<gene>
    <name evidence="2" type="ORF">DUPY_02770</name>
</gene>
<keyword evidence="1" id="KW-0472">Membrane</keyword>
<feature type="transmembrane region" description="Helical" evidence="1">
    <location>
        <begin position="14"/>
        <end position="40"/>
    </location>
</feature>